<organism evidence="2 3">
    <name type="scientific">Pseudodesulfovibrio portus</name>
    <dbReference type="NCBI Taxonomy" id="231439"/>
    <lineage>
        <taxon>Bacteria</taxon>
        <taxon>Pseudomonadati</taxon>
        <taxon>Thermodesulfobacteriota</taxon>
        <taxon>Desulfovibrionia</taxon>
        <taxon>Desulfovibrionales</taxon>
        <taxon>Desulfovibrionaceae</taxon>
    </lineage>
</organism>
<feature type="transmembrane region" description="Helical" evidence="1">
    <location>
        <begin position="150"/>
        <end position="172"/>
    </location>
</feature>
<evidence type="ECO:0008006" key="4">
    <source>
        <dbReference type="Google" id="ProtNLM"/>
    </source>
</evidence>
<accession>A0ABN6RXQ2</accession>
<protein>
    <recommendedName>
        <fullName evidence="4">Permease</fullName>
    </recommendedName>
</protein>
<feature type="transmembrane region" description="Helical" evidence="1">
    <location>
        <begin position="87"/>
        <end position="106"/>
    </location>
</feature>
<dbReference type="RefSeq" id="WP_264982349.1">
    <property type="nucleotide sequence ID" value="NZ_AP026708.1"/>
</dbReference>
<gene>
    <name evidence="2" type="ORF">JCM14722_30010</name>
</gene>
<dbReference type="Proteomes" id="UP001061361">
    <property type="component" value="Chromosome"/>
</dbReference>
<keyword evidence="1" id="KW-1133">Transmembrane helix</keyword>
<evidence type="ECO:0000256" key="1">
    <source>
        <dbReference type="SAM" id="Phobius"/>
    </source>
</evidence>
<keyword evidence="1" id="KW-0472">Membrane</keyword>
<evidence type="ECO:0000313" key="3">
    <source>
        <dbReference type="Proteomes" id="UP001061361"/>
    </source>
</evidence>
<evidence type="ECO:0000313" key="2">
    <source>
        <dbReference type="EMBL" id="BDQ35459.1"/>
    </source>
</evidence>
<dbReference type="EMBL" id="AP026708">
    <property type="protein sequence ID" value="BDQ35459.1"/>
    <property type="molecule type" value="Genomic_DNA"/>
</dbReference>
<proteinExistence type="predicted"/>
<feature type="transmembrane region" description="Helical" evidence="1">
    <location>
        <begin position="12"/>
        <end position="33"/>
    </location>
</feature>
<keyword evidence="3" id="KW-1185">Reference proteome</keyword>
<feature type="transmembrane region" description="Helical" evidence="1">
    <location>
        <begin position="48"/>
        <end position="66"/>
    </location>
</feature>
<name>A0ABN6RXQ2_9BACT</name>
<reference evidence="2" key="1">
    <citation type="submission" date="2022-08" db="EMBL/GenBank/DDBJ databases">
        <title>Genome Sequence of the sulphate-reducing bacterium, Pseudodesulfovibrio portus JCM14722.</title>
        <authorList>
            <person name="Kondo R."/>
            <person name="Kataoka T."/>
        </authorList>
    </citation>
    <scope>NUCLEOTIDE SEQUENCE</scope>
    <source>
        <strain evidence="2">JCM 14722</strain>
    </source>
</reference>
<keyword evidence="1" id="KW-0812">Transmembrane</keyword>
<sequence length="177" mass="19076">MSRPEPSRKLLAAFKPWFFPLGCAALYGLASVYDPEKMILSLRAGGRIFLQLGLPLCVALTMMILLNRFLSPSLASRLMGHQAGAKGVLLSTLAGIVSMGPIYAWYPLFTTLKKKGASSFCIANFLCCRSVKPVLIPVLIGYFGWELTGLFLFMTLTGALLTATCVGLLCPFDGDGS</sequence>